<dbReference type="VEuPathDB" id="FungiDB:TEQG_01535"/>
<proteinExistence type="predicted"/>
<keyword evidence="2" id="KW-1185">Reference proteome</keyword>
<reference evidence="2" key="1">
    <citation type="journal article" date="2012" name="MBio">
        <title>Comparative genome analysis of Trichophyton rubrum and related dermatophytes reveals candidate genes involved in infection.</title>
        <authorList>
            <person name="Martinez D.A."/>
            <person name="Oliver B.G."/>
            <person name="Graeser Y."/>
            <person name="Goldberg J.M."/>
            <person name="Li W."/>
            <person name="Martinez-Rossi N.M."/>
            <person name="Monod M."/>
            <person name="Shelest E."/>
            <person name="Barton R.C."/>
            <person name="Birch E."/>
            <person name="Brakhage A.A."/>
            <person name="Chen Z."/>
            <person name="Gurr S.J."/>
            <person name="Heiman D."/>
            <person name="Heitman J."/>
            <person name="Kosti I."/>
            <person name="Rossi A."/>
            <person name="Saif S."/>
            <person name="Samalova M."/>
            <person name="Saunders C.W."/>
            <person name="Shea T."/>
            <person name="Summerbell R.C."/>
            <person name="Xu J."/>
            <person name="Young S."/>
            <person name="Zeng Q."/>
            <person name="Birren B.W."/>
            <person name="Cuomo C.A."/>
            <person name="White T.C."/>
        </authorList>
    </citation>
    <scope>NUCLEOTIDE SEQUENCE [LARGE SCALE GENOMIC DNA]</scope>
    <source>
        <strain evidence="2">ATCC MYA-4606 / CBS 127.97</strain>
    </source>
</reference>
<dbReference type="Proteomes" id="UP000009169">
    <property type="component" value="Unassembled WGS sequence"/>
</dbReference>
<accession>F2PKT2</accession>
<evidence type="ECO:0000313" key="1">
    <source>
        <dbReference type="EMBL" id="EGE02500.1"/>
    </source>
</evidence>
<gene>
    <name evidence="1" type="ORF">TEQG_01535</name>
</gene>
<dbReference type="HOGENOM" id="CLU_2028350_0_0_1"/>
<organism evidence="1 2">
    <name type="scientific">Trichophyton equinum (strain ATCC MYA-4606 / CBS 127.97)</name>
    <name type="common">Horse ringworm fungus</name>
    <dbReference type="NCBI Taxonomy" id="559882"/>
    <lineage>
        <taxon>Eukaryota</taxon>
        <taxon>Fungi</taxon>
        <taxon>Dikarya</taxon>
        <taxon>Ascomycota</taxon>
        <taxon>Pezizomycotina</taxon>
        <taxon>Eurotiomycetes</taxon>
        <taxon>Eurotiomycetidae</taxon>
        <taxon>Onygenales</taxon>
        <taxon>Arthrodermataceae</taxon>
        <taxon>Trichophyton</taxon>
    </lineage>
</organism>
<dbReference type="AlphaFoldDB" id="F2PKT2"/>
<sequence>MKGKIPRRELKRRFSRLLQSFFLGPAVSSSWDFWSGRKFHGGGFSARKETGFSRELRVAARYIYPAVCLAGPPLPNHINLQYLSSSFPSFANRGLKNRRSEVGADPGKRFCSKGNGRIDTSC</sequence>
<protein>
    <submittedName>
        <fullName evidence="1">Uncharacterized protein</fullName>
    </submittedName>
</protein>
<name>F2PKT2_TRIEC</name>
<dbReference type="EMBL" id="DS995722">
    <property type="protein sequence ID" value="EGE02500.1"/>
    <property type="molecule type" value="Genomic_DNA"/>
</dbReference>
<evidence type="ECO:0000313" key="2">
    <source>
        <dbReference type="Proteomes" id="UP000009169"/>
    </source>
</evidence>